<keyword evidence="4" id="KW-0597">Phosphoprotein</keyword>
<feature type="domain" description="C3H1-type" evidence="15">
    <location>
        <begin position="268"/>
        <end position="296"/>
    </location>
</feature>
<evidence type="ECO:0000313" key="16">
    <source>
        <dbReference type="EMBL" id="KAJ8346160.1"/>
    </source>
</evidence>
<comment type="function">
    <text evidence="10">Inhibits cell growth rate and cell cycle. Induces CDKN1A expression as well as TGF-beta expression. Mediates the inhibitory growth effect of EGR1. Involved in the maturation of snRNAs and snRNA 3'-tail processing.</text>
</comment>
<accession>A0A9Q1EW77</accession>
<feature type="compositionally biased region" description="Basic and acidic residues" evidence="14">
    <location>
        <begin position="335"/>
        <end position="348"/>
    </location>
</feature>
<dbReference type="InterPro" id="IPR006941">
    <property type="entry name" value="RNase_CAF1"/>
</dbReference>
<feature type="region of interest" description="Disordered" evidence="14">
    <location>
        <begin position="300"/>
        <end position="412"/>
    </location>
</feature>
<comment type="subunit">
    <text evidence="11">Interacts with U1, U2, U4, U5 and U6 snRNAs.</text>
</comment>
<keyword evidence="17" id="KW-1185">Reference proteome</keyword>
<dbReference type="GO" id="GO:0034472">
    <property type="term" value="P:snRNA 3'-end processing"/>
    <property type="evidence" value="ECO:0007669"/>
    <property type="project" value="TreeGrafter"/>
</dbReference>
<evidence type="ECO:0000256" key="14">
    <source>
        <dbReference type="SAM" id="MobiDB-lite"/>
    </source>
</evidence>
<dbReference type="InterPro" id="IPR051181">
    <property type="entry name" value="CAF1_poly(A)_ribonucleases"/>
</dbReference>
<dbReference type="InterPro" id="IPR036397">
    <property type="entry name" value="RNaseH_sf"/>
</dbReference>
<dbReference type="EMBL" id="JAINUF010000012">
    <property type="protein sequence ID" value="KAJ8346160.1"/>
    <property type="molecule type" value="Genomic_DNA"/>
</dbReference>
<dbReference type="OrthoDB" id="414075at2759"/>
<dbReference type="GO" id="GO:0000175">
    <property type="term" value="F:3'-5'-RNA exonuclease activity"/>
    <property type="evidence" value="ECO:0007669"/>
    <property type="project" value="TreeGrafter"/>
</dbReference>
<gene>
    <name evidence="16" type="ORF">SKAU_G00303530</name>
</gene>
<evidence type="ECO:0000259" key="15">
    <source>
        <dbReference type="PROSITE" id="PS50103"/>
    </source>
</evidence>
<dbReference type="Proteomes" id="UP001152622">
    <property type="component" value="Chromosome 12"/>
</dbReference>
<dbReference type="Gene3D" id="6.10.250.3220">
    <property type="match status" value="1"/>
</dbReference>
<evidence type="ECO:0000256" key="1">
    <source>
        <dbReference type="ARBA" id="ARBA00004324"/>
    </source>
</evidence>
<evidence type="ECO:0000313" key="17">
    <source>
        <dbReference type="Proteomes" id="UP001152622"/>
    </source>
</evidence>
<comment type="subcellular location">
    <subcellularLocation>
        <location evidence="1">Nucleus speckle</location>
    </subcellularLocation>
    <subcellularLocation>
        <location evidence="2">Nucleus</location>
        <location evidence="2">Nucleolus</location>
    </subcellularLocation>
</comment>
<dbReference type="PROSITE" id="PS50103">
    <property type="entry name" value="ZF_C3H1"/>
    <property type="match status" value="1"/>
</dbReference>
<dbReference type="GO" id="GO:0015030">
    <property type="term" value="C:Cajal body"/>
    <property type="evidence" value="ECO:0007669"/>
    <property type="project" value="TreeGrafter"/>
</dbReference>
<feature type="compositionally biased region" description="Basic residues" evidence="14">
    <location>
        <begin position="307"/>
        <end position="319"/>
    </location>
</feature>
<dbReference type="SUPFAM" id="SSF53098">
    <property type="entry name" value="Ribonuclease H-like"/>
    <property type="match status" value="1"/>
</dbReference>
<evidence type="ECO:0000256" key="12">
    <source>
        <dbReference type="ARBA" id="ARBA00071349"/>
    </source>
</evidence>
<dbReference type="FunFam" id="3.30.420.10:FF:000039">
    <property type="entry name" value="Target of EGR1 protein 1"/>
    <property type="match status" value="1"/>
</dbReference>
<evidence type="ECO:0000256" key="7">
    <source>
        <dbReference type="ARBA" id="ARBA00022833"/>
    </source>
</evidence>
<keyword evidence="9" id="KW-0539">Nucleus</keyword>
<protein>
    <recommendedName>
        <fullName evidence="12">Target of EGR1 protein 1</fullName>
    </recommendedName>
</protein>
<keyword evidence="8" id="KW-0007">Acetylation</keyword>
<dbReference type="InterPro" id="IPR036855">
    <property type="entry name" value="Znf_CCCH_sf"/>
</dbReference>
<evidence type="ECO:0000256" key="5">
    <source>
        <dbReference type="ARBA" id="ARBA00022723"/>
    </source>
</evidence>
<dbReference type="Pfam" id="PF04857">
    <property type="entry name" value="CAF1"/>
    <property type="match status" value="2"/>
</dbReference>
<evidence type="ECO:0000256" key="4">
    <source>
        <dbReference type="ARBA" id="ARBA00022553"/>
    </source>
</evidence>
<dbReference type="PANTHER" id="PTHR15092:SF37">
    <property type="entry name" value="TARGET OF EGR1 PROTEIN 1"/>
    <property type="match status" value="1"/>
</dbReference>
<keyword evidence="6 13" id="KW-0863">Zinc-finger</keyword>
<dbReference type="GO" id="GO:0005730">
    <property type="term" value="C:nucleolus"/>
    <property type="evidence" value="ECO:0007669"/>
    <property type="project" value="UniProtKB-SubCell"/>
</dbReference>
<dbReference type="SUPFAM" id="SSF90229">
    <property type="entry name" value="CCCH zinc finger"/>
    <property type="match status" value="1"/>
</dbReference>
<dbReference type="InterPro" id="IPR012337">
    <property type="entry name" value="RNaseH-like_sf"/>
</dbReference>
<evidence type="ECO:0000256" key="13">
    <source>
        <dbReference type="PROSITE-ProRule" id="PRU00723"/>
    </source>
</evidence>
<dbReference type="InterPro" id="IPR000571">
    <property type="entry name" value="Znf_CCCH"/>
</dbReference>
<evidence type="ECO:0000256" key="8">
    <source>
        <dbReference type="ARBA" id="ARBA00022990"/>
    </source>
</evidence>
<dbReference type="AlphaFoldDB" id="A0A9Q1EW77"/>
<evidence type="ECO:0000256" key="2">
    <source>
        <dbReference type="ARBA" id="ARBA00004604"/>
    </source>
</evidence>
<evidence type="ECO:0000256" key="11">
    <source>
        <dbReference type="ARBA" id="ARBA00062362"/>
    </source>
</evidence>
<evidence type="ECO:0000256" key="10">
    <source>
        <dbReference type="ARBA" id="ARBA00057484"/>
    </source>
</evidence>
<comment type="similarity">
    <text evidence="3">Belongs to the CAF1 family.</text>
</comment>
<dbReference type="PANTHER" id="PTHR15092">
    <property type="entry name" value="POLY A -SPECIFIC RIBONUCLEASE/TARGET OF EGR1, MEMBER 1"/>
    <property type="match status" value="1"/>
</dbReference>
<dbReference type="GO" id="GO:0017069">
    <property type="term" value="F:snRNA binding"/>
    <property type="evidence" value="ECO:0007669"/>
    <property type="project" value="TreeGrafter"/>
</dbReference>
<organism evidence="16 17">
    <name type="scientific">Synaphobranchus kaupii</name>
    <name type="common">Kaup's arrowtooth eel</name>
    <dbReference type="NCBI Taxonomy" id="118154"/>
    <lineage>
        <taxon>Eukaryota</taxon>
        <taxon>Metazoa</taxon>
        <taxon>Chordata</taxon>
        <taxon>Craniata</taxon>
        <taxon>Vertebrata</taxon>
        <taxon>Euteleostomi</taxon>
        <taxon>Actinopterygii</taxon>
        <taxon>Neopterygii</taxon>
        <taxon>Teleostei</taxon>
        <taxon>Anguilliformes</taxon>
        <taxon>Synaphobranchidae</taxon>
        <taxon>Synaphobranchus</taxon>
    </lineage>
</organism>
<evidence type="ECO:0000256" key="9">
    <source>
        <dbReference type="ARBA" id="ARBA00023242"/>
    </source>
</evidence>
<evidence type="ECO:0000256" key="6">
    <source>
        <dbReference type="ARBA" id="ARBA00022771"/>
    </source>
</evidence>
<feature type="zinc finger region" description="C3H1-type" evidence="13">
    <location>
        <begin position="268"/>
        <end position="296"/>
    </location>
</feature>
<keyword evidence="7 13" id="KW-0862">Zinc</keyword>
<keyword evidence="5 13" id="KW-0479">Metal-binding</keyword>
<sequence>MTTSMIVPVIDVQSNNFQEMWPAMLLAIKTSSFIAVDTELSGLGTRKALLAESIEDRYKAICHAARTRSVLSLGIACYKKLENKADDTYLVQVYNLTLLCVEDYIIEPQSVQFLVQHGFDFNKQYAQGIPYYKGNDKGGDVHGQNTRTLFVELLRARRPLVVHNGLIDMVFLYQCFYAHLPDRLGTFTADLSEMFPAGVFDTKYATEYELRFSASYLEYAYKKCKLDNCKLVNASGGGPSLFLEFCSYSGQLHTYVDYRSCSEESSQEGPLDVCLRFSAYGWCPNGSSCPLSHNTDFIIQQDEKTKENKRKKRKKRKHKADQEAGVQEGSPNKKPCMEEGSSERKEEVLATGTSPVTEAEPMSDRPKGEEEPLSDARMSTNEGNGESGVCEVQSSPAEGAPEDSPLGGKAAVAEAKKAEGGTHRAGFDAFMTGYIFSFACTLKRSPNEPSPETVLPRVPEQALPQRQVDPPTNCQEHLLQVLQSPHPQDGVCVGEELI</sequence>
<comment type="caution">
    <text evidence="16">The sequence shown here is derived from an EMBL/GenBank/DDBJ whole genome shotgun (WGS) entry which is preliminary data.</text>
</comment>
<name>A0A9Q1EW77_SYNKA</name>
<proteinExistence type="inferred from homology"/>
<dbReference type="Gene3D" id="3.30.420.10">
    <property type="entry name" value="Ribonuclease H-like superfamily/Ribonuclease H"/>
    <property type="match status" value="2"/>
</dbReference>
<evidence type="ECO:0000256" key="3">
    <source>
        <dbReference type="ARBA" id="ARBA00008372"/>
    </source>
</evidence>
<reference evidence="16" key="1">
    <citation type="journal article" date="2023" name="Science">
        <title>Genome structures resolve the early diversification of teleost fishes.</title>
        <authorList>
            <person name="Parey E."/>
            <person name="Louis A."/>
            <person name="Montfort J."/>
            <person name="Bouchez O."/>
            <person name="Roques C."/>
            <person name="Iampietro C."/>
            <person name="Lluch J."/>
            <person name="Castinel A."/>
            <person name="Donnadieu C."/>
            <person name="Desvignes T."/>
            <person name="Floi Bucao C."/>
            <person name="Jouanno E."/>
            <person name="Wen M."/>
            <person name="Mejri S."/>
            <person name="Dirks R."/>
            <person name="Jansen H."/>
            <person name="Henkel C."/>
            <person name="Chen W.J."/>
            <person name="Zahm M."/>
            <person name="Cabau C."/>
            <person name="Klopp C."/>
            <person name="Thompson A.W."/>
            <person name="Robinson-Rechavi M."/>
            <person name="Braasch I."/>
            <person name="Lecointre G."/>
            <person name="Bobe J."/>
            <person name="Postlethwait J.H."/>
            <person name="Berthelot C."/>
            <person name="Roest Crollius H."/>
            <person name="Guiguen Y."/>
        </authorList>
    </citation>
    <scope>NUCLEOTIDE SEQUENCE</scope>
    <source>
        <strain evidence="16">WJC10195</strain>
    </source>
</reference>
<dbReference type="GO" id="GO:0016607">
    <property type="term" value="C:nuclear speck"/>
    <property type="evidence" value="ECO:0007669"/>
    <property type="project" value="UniProtKB-SubCell"/>
</dbReference>
<dbReference type="GO" id="GO:0008270">
    <property type="term" value="F:zinc ion binding"/>
    <property type="evidence" value="ECO:0007669"/>
    <property type="project" value="UniProtKB-KW"/>
</dbReference>